<dbReference type="PANTHER" id="PTHR33886">
    <property type="entry name" value="UNSATURATED RHAMNOGALACTURONAN HYDROLASE (EUROFUNG)"/>
    <property type="match status" value="1"/>
</dbReference>
<name>A0A5C9ABM9_9GAMM</name>
<dbReference type="InterPro" id="IPR052043">
    <property type="entry name" value="PolySaccharide_Degr_Enz"/>
</dbReference>
<dbReference type="GO" id="GO:0016787">
    <property type="term" value="F:hydrolase activity"/>
    <property type="evidence" value="ECO:0007669"/>
    <property type="project" value="UniProtKB-KW"/>
</dbReference>
<keyword evidence="3" id="KW-1185">Reference proteome</keyword>
<dbReference type="GO" id="GO:0005975">
    <property type="term" value="P:carbohydrate metabolic process"/>
    <property type="evidence" value="ECO:0007669"/>
    <property type="project" value="InterPro"/>
</dbReference>
<sequence length="396" mass="44565">MLPWTITAAPGPMDSATGAEPAAAALSWATRLADSTMQRSPQAWAMRPHKGLTQPSWGYTYGLALLGFERLYQRTGRQEYLDYTKTYVDQLIDAEGRIQGYRTWDYNIDSINAGKLLFLLYEQTGDERYRTAMQTLRNQFDWHPRTGEGGLWHKLIYPWQMWLDGLYMGAAYYAQYSAVFDEPPASFDDIAHQFTLIEQKTRDPESGLLYHGWDESRVQPWSDSDTGLSQEFWSRGMGWYAMALVDSIEHFPADHPGRGQLLEILQRLVKAVVSVQHTSGLWYQVLDQGDRAGNYLEASGSAMFTYAIARGVNRGYLDRDLAPVARRAFDGLVKQLVKLDPTSGEVTLTGICGSAGLGGNPYRPGTFDYYISEPQVDNDPHGVGPFILAALEIERL</sequence>
<dbReference type="Pfam" id="PF07470">
    <property type="entry name" value="Glyco_hydro_88"/>
    <property type="match status" value="1"/>
</dbReference>
<evidence type="ECO:0000313" key="3">
    <source>
        <dbReference type="Proteomes" id="UP000321039"/>
    </source>
</evidence>
<dbReference type="Gene3D" id="1.50.10.10">
    <property type="match status" value="1"/>
</dbReference>
<dbReference type="SUPFAM" id="SSF48208">
    <property type="entry name" value="Six-hairpin glycosidases"/>
    <property type="match status" value="1"/>
</dbReference>
<organism evidence="2 3">
    <name type="scientific">Parahaliea maris</name>
    <dbReference type="NCBI Taxonomy" id="2716870"/>
    <lineage>
        <taxon>Bacteria</taxon>
        <taxon>Pseudomonadati</taxon>
        <taxon>Pseudomonadota</taxon>
        <taxon>Gammaproteobacteria</taxon>
        <taxon>Cellvibrionales</taxon>
        <taxon>Halieaceae</taxon>
        <taxon>Parahaliea</taxon>
    </lineage>
</organism>
<dbReference type="PANTHER" id="PTHR33886:SF8">
    <property type="entry name" value="UNSATURATED RHAMNOGALACTURONAN HYDROLASE (EUROFUNG)"/>
    <property type="match status" value="1"/>
</dbReference>
<keyword evidence="1 2" id="KW-0378">Hydrolase</keyword>
<dbReference type="EMBL" id="VRZA01000001">
    <property type="protein sequence ID" value="TXS96741.1"/>
    <property type="molecule type" value="Genomic_DNA"/>
</dbReference>
<proteinExistence type="predicted"/>
<dbReference type="AlphaFoldDB" id="A0A5C9ABM9"/>
<evidence type="ECO:0000256" key="1">
    <source>
        <dbReference type="ARBA" id="ARBA00022801"/>
    </source>
</evidence>
<dbReference type="InterPro" id="IPR010905">
    <property type="entry name" value="Glyco_hydro_88"/>
</dbReference>
<dbReference type="InterPro" id="IPR012341">
    <property type="entry name" value="6hp_glycosidase-like_sf"/>
</dbReference>
<gene>
    <name evidence="2" type="ORF">FV139_00055</name>
</gene>
<accession>A0A5C9ABM9</accession>
<reference evidence="2 3" key="1">
    <citation type="submission" date="2019-08" db="EMBL/GenBank/DDBJ databases">
        <title>Parahaliea maris sp. nov., isolated from the surface seawater.</title>
        <authorList>
            <person name="Liu Y."/>
        </authorList>
    </citation>
    <scope>NUCLEOTIDE SEQUENCE [LARGE SCALE GENOMIC DNA]</scope>
    <source>
        <strain evidence="2 3">HSLHS9</strain>
    </source>
</reference>
<dbReference type="InterPro" id="IPR008928">
    <property type="entry name" value="6-hairpin_glycosidase_sf"/>
</dbReference>
<protein>
    <submittedName>
        <fullName evidence="2">Glycosyl hydrolase family 88</fullName>
    </submittedName>
</protein>
<evidence type="ECO:0000313" key="2">
    <source>
        <dbReference type="EMBL" id="TXS96741.1"/>
    </source>
</evidence>
<comment type="caution">
    <text evidence="2">The sequence shown here is derived from an EMBL/GenBank/DDBJ whole genome shotgun (WGS) entry which is preliminary data.</text>
</comment>
<dbReference type="Proteomes" id="UP000321039">
    <property type="component" value="Unassembled WGS sequence"/>
</dbReference>